<dbReference type="InterPro" id="IPR012795">
    <property type="entry name" value="tRNA_Ile_lys_synt_N"/>
</dbReference>
<dbReference type="GO" id="GO:0005524">
    <property type="term" value="F:ATP binding"/>
    <property type="evidence" value="ECO:0007669"/>
    <property type="project" value="UniProtKB-UniRule"/>
</dbReference>
<dbReference type="EMBL" id="QETF01000003">
    <property type="protein sequence ID" value="PWG18027.1"/>
    <property type="molecule type" value="Genomic_DNA"/>
</dbReference>
<sequence>MLLHRVDTAFPETHQPDTVGIAVSGGGDSMALLHLFWRWSVQSGRPIAAVTVNHGLRPEAAEEAAHVAAFCAVHGIPHETLNWSGGGDAGNLQANARNARYRLIGNWARANAIGGVALGHTADDVAETFLLRLARKSGLDGLAAMDQRFQRDGVFWTRPLWQVGRAELRDYLKRHKIRWCDDPSNEDHRFDRVRARKALQALAPLGIDAETIMDSALNLQVARNTLDHFTREAARTRVVEDRGDLLLQTGGDAGSLRPEIKRRLLTAAMRWCSGAEYAPRYTAMLEMDATLATARKHTLSGCLLTRDDTAIRVTREYNAVRAATCPTTEVWDGRWQLDGPHADDLHIAALGVAVKDCPDWRETGLPRASLLASPAVWQDGALIAAPLAGYNPDWTARIVTSFASYLLSH</sequence>
<proteinExistence type="inferred from homology"/>
<evidence type="ECO:0000256" key="1">
    <source>
        <dbReference type="ARBA" id="ARBA00022598"/>
    </source>
</evidence>
<dbReference type="PANTHER" id="PTHR43033">
    <property type="entry name" value="TRNA(ILE)-LYSIDINE SYNTHASE-RELATED"/>
    <property type="match status" value="1"/>
</dbReference>
<organism evidence="8 9">
    <name type="scientific">Salibaculum griseiflavum</name>
    <dbReference type="NCBI Taxonomy" id="1914409"/>
    <lineage>
        <taxon>Bacteria</taxon>
        <taxon>Pseudomonadati</taxon>
        <taxon>Pseudomonadota</taxon>
        <taxon>Alphaproteobacteria</taxon>
        <taxon>Rhodobacterales</taxon>
        <taxon>Roseobacteraceae</taxon>
        <taxon>Salibaculum</taxon>
    </lineage>
</organism>
<keyword evidence="9" id="KW-1185">Reference proteome</keyword>
<dbReference type="EC" id="6.3.4.19" evidence="6"/>
<evidence type="ECO:0000256" key="6">
    <source>
        <dbReference type="HAMAP-Rule" id="MF_01161"/>
    </source>
</evidence>
<comment type="function">
    <text evidence="6">Ligates lysine onto the cytidine present at position 34 of the AUA codon-specific tRNA(Ile) that contains the anticodon CAU, in an ATP-dependent manner. Cytidine is converted to lysidine, thus changing the amino acid specificity of the tRNA from methionine to isoleucine.</text>
</comment>
<evidence type="ECO:0000256" key="4">
    <source>
        <dbReference type="ARBA" id="ARBA00022840"/>
    </source>
</evidence>
<feature type="domain" description="tRNA(Ile)-lysidine/2-thiocytidine synthase N-terminal" evidence="7">
    <location>
        <begin position="19"/>
        <end position="197"/>
    </location>
</feature>
<dbReference type="SUPFAM" id="SSF52402">
    <property type="entry name" value="Adenine nucleotide alpha hydrolases-like"/>
    <property type="match status" value="1"/>
</dbReference>
<dbReference type="GO" id="GO:0006400">
    <property type="term" value="P:tRNA modification"/>
    <property type="evidence" value="ECO:0007669"/>
    <property type="project" value="UniProtKB-UniRule"/>
</dbReference>
<dbReference type="InterPro" id="IPR011063">
    <property type="entry name" value="TilS/TtcA_N"/>
</dbReference>
<keyword evidence="3 6" id="KW-0547">Nucleotide-binding</keyword>
<comment type="caution">
    <text evidence="8">The sequence shown here is derived from an EMBL/GenBank/DDBJ whole genome shotgun (WGS) entry which is preliminary data.</text>
</comment>
<name>A0A2V1P9M0_9RHOB</name>
<comment type="domain">
    <text evidence="6">The N-terminal region contains the highly conserved SGGXDS motif, predicted to be a P-loop motif involved in ATP binding.</text>
</comment>
<evidence type="ECO:0000313" key="8">
    <source>
        <dbReference type="EMBL" id="PWG18027.1"/>
    </source>
</evidence>
<dbReference type="AlphaFoldDB" id="A0A2V1P9M0"/>
<comment type="catalytic activity">
    <reaction evidence="5 6">
        <text>cytidine(34) in tRNA(Ile2) + L-lysine + ATP = lysidine(34) in tRNA(Ile2) + AMP + diphosphate + H(+)</text>
        <dbReference type="Rhea" id="RHEA:43744"/>
        <dbReference type="Rhea" id="RHEA-COMP:10625"/>
        <dbReference type="Rhea" id="RHEA-COMP:10670"/>
        <dbReference type="ChEBI" id="CHEBI:15378"/>
        <dbReference type="ChEBI" id="CHEBI:30616"/>
        <dbReference type="ChEBI" id="CHEBI:32551"/>
        <dbReference type="ChEBI" id="CHEBI:33019"/>
        <dbReference type="ChEBI" id="CHEBI:82748"/>
        <dbReference type="ChEBI" id="CHEBI:83665"/>
        <dbReference type="ChEBI" id="CHEBI:456215"/>
        <dbReference type="EC" id="6.3.4.19"/>
    </reaction>
</comment>
<evidence type="ECO:0000313" key="9">
    <source>
        <dbReference type="Proteomes" id="UP000245293"/>
    </source>
</evidence>
<dbReference type="InterPro" id="IPR014729">
    <property type="entry name" value="Rossmann-like_a/b/a_fold"/>
</dbReference>
<dbReference type="Gene3D" id="3.40.50.620">
    <property type="entry name" value="HUPs"/>
    <property type="match status" value="1"/>
</dbReference>
<keyword evidence="2 6" id="KW-0819">tRNA processing</keyword>
<accession>A0A2V1P9M0</accession>
<keyword evidence="4 6" id="KW-0067">ATP-binding</keyword>
<reference evidence="9" key="1">
    <citation type="submission" date="2018-05" db="EMBL/GenBank/DDBJ databases">
        <authorList>
            <person name="Du Z."/>
            <person name="Wang X."/>
        </authorList>
    </citation>
    <scope>NUCLEOTIDE SEQUENCE [LARGE SCALE GENOMIC DNA]</scope>
    <source>
        <strain evidence="9">WDS4C29</strain>
    </source>
</reference>
<dbReference type="NCBIfam" id="TIGR02432">
    <property type="entry name" value="lysidine_TilS_N"/>
    <property type="match status" value="1"/>
</dbReference>
<keyword evidence="1 6" id="KW-0436">Ligase</keyword>
<evidence type="ECO:0000256" key="5">
    <source>
        <dbReference type="ARBA" id="ARBA00048539"/>
    </source>
</evidence>
<dbReference type="GO" id="GO:0032267">
    <property type="term" value="F:tRNA(Ile)-lysidine synthase activity"/>
    <property type="evidence" value="ECO:0007669"/>
    <property type="project" value="UniProtKB-EC"/>
</dbReference>
<dbReference type="CDD" id="cd01992">
    <property type="entry name" value="TilS_N"/>
    <property type="match status" value="1"/>
</dbReference>
<dbReference type="InterPro" id="IPR012094">
    <property type="entry name" value="tRNA_Ile_lys_synt"/>
</dbReference>
<dbReference type="GO" id="GO:0005737">
    <property type="term" value="C:cytoplasm"/>
    <property type="evidence" value="ECO:0007669"/>
    <property type="project" value="UniProtKB-SubCell"/>
</dbReference>
<dbReference type="Pfam" id="PF01171">
    <property type="entry name" value="ATP_bind_3"/>
    <property type="match status" value="1"/>
</dbReference>
<dbReference type="PANTHER" id="PTHR43033:SF1">
    <property type="entry name" value="TRNA(ILE)-LYSIDINE SYNTHASE-RELATED"/>
    <property type="match status" value="1"/>
</dbReference>
<comment type="subcellular location">
    <subcellularLocation>
        <location evidence="6">Cytoplasm</location>
    </subcellularLocation>
</comment>
<evidence type="ECO:0000256" key="3">
    <source>
        <dbReference type="ARBA" id="ARBA00022741"/>
    </source>
</evidence>
<feature type="binding site" evidence="6">
    <location>
        <begin position="24"/>
        <end position="29"/>
    </location>
    <ligand>
        <name>ATP</name>
        <dbReference type="ChEBI" id="CHEBI:30616"/>
    </ligand>
</feature>
<comment type="similarity">
    <text evidence="6">Belongs to the tRNA(Ile)-lysidine synthase family.</text>
</comment>
<evidence type="ECO:0000259" key="7">
    <source>
        <dbReference type="Pfam" id="PF01171"/>
    </source>
</evidence>
<protein>
    <recommendedName>
        <fullName evidence="6">tRNA(Ile)-lysidine synthase</fullName>
        <ecNumber evidence="6">6.3.4.19</ecNumber>
    </recommendedName>
    <alternativeName>
        <fullName evidence="6">tRNA(Ile)-2-lysyl-cytidine synthase</fullName>
    </alternativeName>
    <alternativeName>
        <fullName evidence="6">tRNA(Ile)-lysidine synthetase</fullName>
    </alternativeName>
</protein>
<evidence type="ECO:0000256" key="2">
    <source>
        <dbReference type="ARBA" id="ARBA00022694"/>
    </source>
</evidence>
<keyword evidence="6" id="KW-0963">Cytoplasm</keyword>
<dbReference type="HAMAP" id="MF_01161">
    <property type="entry name" value="tRNA_Ile_lys_synt"/>
    <property type="match status" value="1"/>
</dbReference>
<dbReference type="OrthoDB" id="9807403at2"/>
<dbReference type="Proteomes" id="UP000245293">
    <property type="component" value="Unassembled WGS sequence"/>
</dbReference>
<gene>
    <name evidence="6 8" type="primary">tilS</name>
    <name evidence="8" type="ORF">DFK10_04005</name>
</gene>